<reference evidence="1" key="1">
    <citation type="submission" date="2023-04" db="EMBL/GenBank/DDBJ databases">
        <title>A chromosome-level genome assembly of the parasitoid wasp Eretmocerus hayati.</title>
        <authorList>
            <person name="Zhong Y."/>
            <person name="Liu S."/>
            <person name="Liu Y."/>
        </authorList>
    </citation>
    <scope>NUCLEOTIDE SEQUENCE</scope>
    <source>
        <strain evidence="1">ZJU_SS_LIU_2023</strain>
    </source>
</reference>
<proteinExistence type="predicted"/>
<protein>
    <submittedName>
        <fullName evidence="1">Uncharacterized protein</fullName>
    </submittedName>
</protein>
<organism evidence="1 2">
    <name type="scientific">Eretmocerus hayati</name>
    <dbReference type="NCBI Taxonomy" id="131215"/>
    <lineage>
        <taxon>Eukaryota</taxon>
        <taxon>Metazoa</taxon>
        <taxon>Ecdysozoa</taxon>
        <taxon>Arthropoda</taxon>
        <taxon>Hexapoda</taxon>
        <taxon>Insecta</taxon>
        <taxon>Pterygota</taxon>
        <taxon>Neoptera</taxon>
        <taxon>Endopterygota</taxon>
        <taxon>Hymenoptera</taxon>
        <taxon>Apocrita</taxon>
        <taxon>Proctotrupomorpha</taxon>
        <taxon>Chalcidoidea</taxon>
        <taxon>Aphelinidae</taxon>
        <taxon>Aphelininae</taxon>
        <taxon>Eretmocerus</taxon>
    </lineage>
</organism>
<sequence>MMIATFAYSASIAQNNDRFQNEKKISIPSRKDWNTTFISDLAASYLAFPPAWNRFVAGHIILSGIMALSYVMLLKWLTKFIIYLAIPTSLITIVVMGFKYVESDKTDNGGPMWSEALYFLSMLIFGLGILCCNRKEIPLACEVMKESIKGIIWFPSLIIIPVIHFILHSVALALSVSVFICLFRIPSLSSDHLFIRLVLSIVNYFGYRWLTSFIDGFIQMILYWTYARWYWTTDKKFVPKNTVFHAAKVVVRYHLGTAALGSFVLVLNQLAGLVMKFLTRGKTCGSSSFIGRRLCPLVRMAFAGIEELTRIISNNSYVVSTLYGKTFGQSASHAYSILDRNNTGIVFLVDQVTSAVFNAGTLFAVGTSTAVMRAIYKIYGIPEENTIYAEIYAMDIHVIPIAVVSSYIIARAVLKVMSSAVEAFILCALEDLYVNDGSIGKPNYMNMRLRSLLIQAQIHAQECAERHNTDEVPIGQRALETCAIASLIHDFGA</sequence>
<comment type="caution">
    <text evidence="1">The sequence shown here is derived from an EMBL/GenBank/DDBJ whole genome shotgun (WGS) entry which is preliminary data.</text>
</comment>
<gene>
    <name evidence="1" type="ORF">QAD02_011130</name>
</gene>
<accession>A0ACC2NW86</accession>
<dbReference type="EMBL" id="CM056742">
    <property type="protein sequence ID" value="KAJ8675344.1"/>
    <property type="molecule type" value="Genomic_DNA"/>
</dbReference>
<dbReference type="Proteomes" id="UP001239111">
    <property type="component" value="Chromosome 2"/>
</dbReference>
<keyword evidence="2" id="KW-1185">Reference proteome</keyword>
<evidence type="ECO:0000313" key="1">
    <source>
        <dbReference type="EMBL" id="KAJ8675344.1"/>
    </source>
</evidence>
<name>A0ACC2NW86_9HYME</name>
<evidence type="ECO:0000313" key="2">
    <source>
        <dbReference type="Proteomes" id="UP001239111"/>
    </source>
</evidence>